<feature type="chain" id="PRO_5010368475" evidence="1">
    <location>
        <begin position="24"/>
        <end position="72"/>
    </location>
</feature>
<keyword evidence="1" id="KW-0732">Signal</keyword>
<name>A0A1Q3EFI9_LENED</name>
<sequence length="72" mass="7942">MAVPKQMIPKLLIFETSVLFVFAASGLTVNDPLHSVHSIHYGFIDDFTASLRLVAFGRCIPAHGCRHKTKCS</sequence>
<gene>
    <name evidence="2" type="ORF">LENED_007841</name>
</gene>
<dbReference type="Proteomes" id="UP000188533">
    <property type="component" value="Unassembled WGS sequence"/>
</dbReference>
<accession>A0A1Q3EFI9</accession>
<organism evidence="2 3">
    <name type="scientific">Lentinula edodes</name>
    <name type="common">Shiitake mushroom</name>
    <name type="synonym">Lentinus edodes</name>
    <dbReference type="NCBI Taxonomy" id="5353"/>
    <lineage>
        <taxon>Eukaryota</taxon>
        <taxon>Fungi</taxon>
        <taxon>Dikarya</taxon>
        <taxon>Basidiomycota</taxon>
        <taxon>Agaricomycotina</taxon>
        <taxon>Agaricomycetes</taxon>
        <taxon>Agaricomycetidae</taxon>
        <taxon>Agaricales</taxon>
        <taxon>Marasmiineae</taxon>
        <taxon>Omphalotaceae</taxon>
        <taxon>Lentinula</taxon>
    </lineage>
</organism>
<comment type="caution">
    <text evidence="2">The sequence shown here is derived from an EMBL/GenBank/DDBJ whole genome shotgun (WGS) entry which is preliminary data.</text>
</comment>
<evidence type="ECO:0000313" key="3">
    <source>
        <dbReference type="Proteomes" id="UP000188533"/>
    </source>
</evidence>
<protein>
    <submittedName>
        <fullName evidence="2">Uncharacterized protein</fullName>
    </submittedName>
</protein>
<evidence type="ECO:0000313" key="2">
    <source>
        <dbReference type="EMBL" id="GAW05951.1"/>
    </source>
</evidence>
<reference evidence="2 3" key="2">
    <citation type="submission" date="2017-02" db="EMBL/GenBank/DDBJ databases">
        <title>A genome survey and senescence transcriptome analysis in Lentinula edodes.</title>
        <authorList>
            <person name="Sakamoto Y."/>
            <person name="Nakade K."/>
            <person name="Sato S."/>
            <person name="Yoshida Y."/>
            <person name="Miyazaki K."/>
            <person name="Natsume S."/>
            <person name="Konno N."/>
        </authorList>
    </citation>
    <scope>NUCLEOTIDE SEQUENCE [LARGE SCALE GENOMIC DNA]</scope>
    <source>
        <strain evidence="2 3">NBRC 111202</strain>
    </source>
</reference>
<feature type="signal peptide" evidence="1">
    <location>
        <begin position="1"/>
        <end position="23"/>
    </location>
</feature>
<evidence type="ECO:0000256" key="1">
    <source>
        <dbReference type="SAM" id="SignalP"/>
    </source>
</evidence>
<dbReference type="EMBL" id="BDGU01000287">
    <property type="protein sequence ID" value="GAW05951.1"/>
    <property type="molecule type" value="Genomic_DNA"/>
</dbReference>
<dbReference type="AlphaFoldDB" id="A0A1Q3EFI9"/>
<proteinExistence type="predicted"/>
<keyword evidence="3" id="KW-1185">Reference proteome</keyword>
<reference evidence="2 3" key="1">
    <citation type="submission" date="2016-08" db="EMBL/GenBank/DDBJ databases">
        <authorList>
            <consortium name="Lentinula edodes genome sequencing consortium"/>
            <person name="Sakamoto Y."/>
            <person name="Nakade K."/>
            <person name="Sato S."/>
            <person name="Yoshida Y."/>
            <person name="Miyazaki K."/>
            <person name="Natsume S."/>
            <person name="Konno N."/>
        </authorList>
    </citation>
    <scope>NUCLEOTIDE SEQUENCE [LARGE SCALE GENOMIC DNA]</scope>
    <source>
        <strain evidence="2 3">NBRC 111202</strain>
    </source>
</reference>